<accession>A0A2R8AP19</accession>
<dbReference type="PANTHER" id="PTHR42815:SF2">
    <property type="entry name" value="FAD-BINDING, PUTATIVE (AFU_ORTHOLOGUE AFUA_6G07600)-RELATED"/>
    <property type="match status" value="1"/>
</dbReference>
<reference evidence="3" key="1">
    <citation type="submission" date="2018-03" db="EMBL/GenBank/DDBJ databases">
        <authorList>
            <person name="Rodrigo-Torres L."/>
            <person name="Arahal R. D."/>
            <person name="Lucena T."/>
        </authorList>
    </citation>
    <scope>NUCLEOTIDE SEQUENCE [LARGE SCALE GENOMIC DNA]</scope>
    <source>
        <strain evidence="3">CECT 8871</strain>
    </source>
</reference>
<dbReference type="InterPro" id="IPR011576">
    <property type="entry name" value="Pyridox_Oxase_N"/>
</dbReference>
<dbReference type="Gene3D" id="2.30.110.10">
    <property type="entry name" value="Electron Transport, Fmn-binding Protein, Chain A"/>
    <property type="match status" value="1"/>
</dbReference>
<dbReference type="PANTHER" id="PTHR42815">
    <property type="entry name" value="FAD-BINDING, PUTATIVE (AFU_ORTHOLOGUE AFUA_6G07600)-RELATED"/>
    <property type="match status" value="1"/>
</dbReference>
<protein>
    <recommendedName>
        <fullName evidence="1">Pyridoxamine 5'-phosphate oxidase N-terminal domain-containing protein</fullName>
    </recommendedName>
</protein>
<dbReference type="Pfam" id="PF01243">
    <property type="entry name" value="PNPOx_N"/>
    <property type="match status" value="1"/>
</dbReference>
<dbReference type="AlphaFoldDB" id="A0A2R8AP19"/>
<dbReference type="NCBIfam" id="TIGR04025">
    <property type="entry name" value="PPOX_FMN_DR2398"/>
    <property type="match status" value="1"/>
</dbReference>
<keyword evidence="3" id="KW-1185">Reference proteome</keyword>
<dbReference type="InterPro" id="IPR012349">
    <property type="entry name" value="Split_barrel_FMN-bd"/>
</dbReference>
<dbReference type="Proteomes" id="UP000244904">
    <property type="component" value="Unassembled WGS sequence"/>
</dbReference>
<dbReference type="EMBL" id="OMOJ01000001">
    <property type="protein sequence ID" value="SPF77812.1"/>
    <property type="molecule type" value="Genomic_DNA"/>
</dbReference>
<organism evidence="2 3">
    <name type="scientific">Pseudoprimorskyibacter insulae</name>
    <dbReference type="NCBI Taxonomy" id="1695997"/>
    <lineage>
        <taxon>Bacteria</taxon>
        <taxon>Pseudomonadati</taxon>
        <taxon>Pseudomonadota</taxon>
        <taxon>Alphaproteobacteria</taxon>
        <taxon>Rhodobacterales</taxon>
        <taxon>Paracoccaceae</taxon>
        <taxon>Pseudoprimorskyibacter</taxon>
    </lineage>
</organism>
<dbReference type="InterPro" id="IPR024029">
    <property type="entry name" value="Pyridox_Oxase_FMN-dep"/>
</dbReference>
<sequence>MRVDFMTKIQTLEALTALYSDPVPASISKVAHHITPMYGKWIEGARFCILSTVGPNGVHGTPRGDDGPVVRIQDSRTLLMPDWKGNNRLDALRDIVADPRIALLFMVPGSKTTVRVNGTAYLTTDEDLRRSFEHKGQLPTLVLVVEVSEVYSQCAKAVMRSGLWIRDDAATVPTMGDILAEMTKGDMGGPEYDATYEEKAIPRLW</sequence>
<dbReference type="SUPFAM" id="SSF50475">
    <property type="entry name" value="FMN-binding split barrel"/>
    <property type="match status" value="1"/>
</dbReference>
<evidence type="ECO:0000313" key="2">
    <source>
        <dbReference type="EMBL" id="SPF77812.1"/>
    </source>
</evidence>
<evidence type="ECO:0000259" key="1">
    <source>
        <dbReference type="Pfam" id="PF01243"/>
    </source>
</evidence>
<proteinExistence type="predicted"/>
<evidence type="ECO:0000313" key="3">
    <source>
        <dbReference type="Proteomes" id="UP000244904"/>
    </source>
</evidence>
<feature type="domain" description="Pyridoxamine 5'-phosphate oxidase N-terminal" evidence="1">
    <location>
        <begin position="40"/>
        <end position="154"/>
    </location>
</feature>
<name>A0A2R8AP19_9RHOB</name>
<gene>
    <name evidence="2" type="ORF">PRI8871_00398</name>
</gene>